<evidence type="ECO:0000256" key="7">
    <source>
        <dbReference type="ARBA" id="ARBA00023136"/>
    </source>
</evidence>
<dbReference type="Proteomes" id="UP000002892">
    <property type="component" value="Chromosome"/>
</dbReference>
<keyword evidence="4 8" id="KW-0812">Transmembrane</keyword>
<sequence>MSDLSIYQSQKKIFISIFLVGLILTAKLTLAYVTKSLALLSDSWHLITDFAALIISWWGLKIAAKKADCKNTYGYYRYGVLSALVNNISLITISVFIFYKAVDRFLNPVAVEPKGMIFVAIVGMIVNLLIVLNLRQNTQNLNVKSAFLHFAGDALADLGVLIGGVIIYFTDWSRIDTLLSAILGGLILRSAVKMTKECIHIFLESVPKHISIDELRKTMLNIDGIRGITDIHVWAISQEVIAMTAHVWVKDLSKEQMANLLHNIQHTSYEQFGIEHTTIQFEDCPCSSCFHSKHDHQHQCSLCIDLCPTG</sequence>
<dbReference type="Pfam" id="PF16916">
    <property type="entry name" value="ZT_dimer"/>
    <property type="match status" value="1"/>
</dbReference>
<dbReference type="GO" id="GO:0005385">
    <property type="term" value="F:zinc ion transmembrane transporter activity"/>
    <property type="evidence" value="ECO:0007669"/>
    <property type="project" value="TreeGrafter"/>
</dbReference>
<comment type="subcellular location">
    <subcellularLocation>
        <location evidence="1">Membrane</location>
        <topology evidence="1">Multi-pass membrane protein</topology>
    </subcellularLocation>
</comment>
<comment type="similarity">
    <text evidence="2">Belongs to the cation diffusion facilitator (CDF) transporter (TC 2.A.4) family. SLC30A subfamily.</text>
</comment>
<dbReference type="OrthoDB" id="9809646at2"/>
<feature type="domain" description="Cation efflux protein transmembrane" evidence="9">
    <location>
        <begin position="13"/>
        <end position="202"/>
    </location>
</feature>
<keyword evidence="7 8" id="KW-0472">Membrane</keyword>
<dbReference type="InterPro" id="IPR050681">
    <property type="entry name" value="CDF/SLC30A"/>
</dbReference>
<evidence type="ECO:0000256" key="5">
    <source>
        <dbReference type="ARBA" id="ARBA00022989"/>
    </source>
</evidence>
<dbReference type="PANTHER" id="PTHR11562:SF17">
    <property type="entry name" value="RE54080P-RELATED"/>
    <property type="match status" value="1"/>
</dbReference>
<dbReference type="InterPro" id="IPR027469">
    <property type="entry name" value="Cation_efflux_TMD_sf"/>
</dbReference>
<dbReference type="InterPro" id="IPR058533">
    <property type="entry name" value="Cation_efflux_TM"/>
</dbReference>
<feature type="transmembrane region" description="Helical" evidence="8">
    <location>
        <begin position="115"/>
        <end position="134"/>
    </location>
</feature>
<dbReference type="NCBIfam" id="TIGR01297">
    <property type="entry name" value="CDF"/>
    <property type="match status" value="1"/>
</dbReference>
<dbReference type="STRING" id="646529.Desaci_1368"/>
<dbReference type="InterPro" id="IPR002524">
    <property type="entry name" value="Cation_efflux"/>
</dbReference>
<dbReference type="GO" id="GO:0005886">
    <property type="term" value="C:plasma membrane"/>
    <property type="evidence" value="ECO:0007669"/>
    <property type="project" value="TreeGrafter"/>
</dbReference>
<dbReference type="PANTHER" id="PTHR11562">
    <property type="entry name" value="CATION EFFLUX PROTEIN/ ZINC TRANSPORTER"/>
    <property type="match status" value="1"/>
</dbReference>
<gene>
    <name evidence="11" type="ordered locus">Desaci_1368</name>
</gene>
<evidence type="ECO:0000256" key="2">
    <source>
        <dbReference type="ARBA" id="ARBA00008873"/>
    </source>
</evidence>
<keyword evidence="12" id="KW-1185">Reference proteome</keyword>
<keyword evidence="5 8" id="KW-1133">Transmembrane helix</keyword>
<evidence type="ECO:0000313" key="12">
    <source>
        <dbReference type="Proteomes" id="UP000002892"/>
    </source>
</evidence>
<evidence type="ECO:0000256" key="3">
    <source>
        <dbReference type="ARBA" id="ARBA00022448"/>
    </source>
</evidence>
<evidence type="ECO:0000259" key="10">
    <source>
        <dbReference type="Pfam" id="PF16916"/>
    </source>
</evidence>
<dbReference type="HOGENOM" id="CLU_013430_0_0_9"/>
<dbReference type="Pfam" id="PF01545">
    <property type="entry name" value="Cation_efflux"/>
    <property type="match status" value="1"/>
</dbReference>
<organism evidence="11 12">
    <name type="scientific">Desulfosporosinus acidiphilus (strain DSM 22704 / JCM 16185 / SJ4)</name>
    <dbReference type="NCBI Taxonomy" id="646529"/>
    <lineage>
        <taxon>Bacteria</taxon>
        <taxon>Bacillati</taxon>
        <taxon>Bacillota</taxon>
        <taxon>Clostridia</taxon>
        <taxon>Eubacteriales</taxon>
        <taxon>Desulfitobacteriaceae</taxon>
        <taxon>Desulfosporosinus</taxon>
    </lineage>
</organism>
<dbReference type="KEGG" id="dai:Desaci_1368"/>
<dbReference type="AlphaFoldDB" id="I4D3L8"/>
<dbReference type="SUPFAM" id="SSF161111">
    <property type="entry name" value="Cation efflux protein transmembrane domain-like"/>
    <property type="match status" value="1"/>
</dbReference>
<reference evidence="11 12" key="1">
    <citation type="journal article" date="2012" name="J. Bacteriol.">
        <title>Complete genome sequences of Desulfosporosinus orientis DSM765T, Desulfosporosinus youngiae DSM17734T, Desulfosporosinus meridiei DSM13257T, and Desulfosporosinus acidiphilus DSM22704T.</title>
        <authorList>
            <person name="Pester M."/>
            <person name="Brambilla E."/>
            <person name="Alazard D."/>
            <person name="Rattei T."/>
            <person name="Weinmaier T."/>
            <person name="Han J."/>
            <person name="Lucas S."/>
            <person name="Lapidus A."/>
            <person name="Cheng J.F."/>
            <person name="Goodwin L."/>
            <person name="Pitluck S."/>
            <person name="Peters L."/>
            <person name="Ovchinnikova G."/>
            <person name="Teshima H."/>
            <person name="Detter J.C."/>
            <person name="Han C.S."/>
            <person name="Tapia R."/>
            <person name="Land M.L."/>
            <person name="Hauser L."/>
            <person name="Kyrpides N.C."/>
            <person name="Ivanova N.N."/>
            <person name="Pagani I."/>
            <person name="Huntmann M."/>
            <person name="Wei C.L."/>
            <person name="Davenport K.W."/>
            <person name="Daligault H."/>
            <person name="Chain P.S."/>
            <person name="Chen A."/>
            <person name="Mavromatis K."/>
            <person name="Markowitz V."/>
            <person name="Szeto E."/>
            <person name="Mikhailova N."/>
            <person name="Pati A."/>
            <person name="Wagner M."/>
            <person name="Woyke T."/>
            <person name="Ollivier B."/>
            <person name="Klenk H.P."/>
            <person name="Spring S."/>
            <person name="Loy A."/>
        </authorList>
    </citation>
    <scope>NUCLEOTIDE SEQUENCE [LARGE SCALE GENOMIC DNA]</scope>
    <source>
        <strain evidence="12">DSM 22704 / JCM 16185 / SJ4</strain>
    </source>
</reference>
<evidence type="ECO:0000313" key="11">
    <source>
        <dbReference type="EMBL" id="AFM40392.1"/>
    </source>
</evidence>
<dbReference type="Gene3D" id="1.20.1510.10">
    <property type="entry name" value="Cation efflux protein transmembrane domain"/>
    <property type="match status" value="1"/>
</dbReference>
<feature type="transmembrane region" description="Helical" evidence="8">
    <location>
        <begin position="146"/>
        <end position="169"/>
    </location>
</feature>
<feature type="transmembrane region" description="Helical" evidence="8">
    <location>
        <begin position="12"/>
        <end position="32"/>
    </location>
</feature>
<feature type="transmembrane region" description="Helical" evidence="8">
    <location>
        <begin position="75"/>
        <end position="99"/>
    </location>
</feature>
<evidence type="ECO:0000256" key="1">
    <source>
        <dbReference type="ARBA" id="ARBA00004141"/>
    </source>
</evidence>
<name>I4D3L8_DESAJ</name>
<dbReference type="RefSeq" id="WP_014826399.1">
    <property type="nucleotide sequence ID" value="NC_018068.1"/>
</dbReference>
<evidence type="ECO:0000256" key="4">
    <source>
        <dbReference type="ARBA" id="ARBA00022692"/>
    </source>
</evidence>
<evidence type="ECO:0000256" key="8">
    <source>
        <dbReference type="SAM" id="Phobius"/>
    </source>
</evidence>
<accession>I4D3L8</accession>
<evidence type="ECO:0000259" key="9">
    <source>
        <dbReference type="Pfam" id="PF01545"/>
    </source>
</evidence>
<proteinExistence type="inferred from homology"/>
<evidence type="ECO:0000256" key="6">
    <source>
        <dbReference type="ARBA" id="ARBA00023065"/>
    </source>
</evidence>
<dbReference type="SUPFAM" id="SSF160240">
    <property type="entry name" value="Cation efflux protein cytoplasmic domain-like"/>
    <property type="match status" value="1"/>
</dbReference>
<dbReference type="eggNOG" id="COG1230">
    <property type="taxonomic scope" value="Bacteria"/>
</dbReference>
<keyword evidence="6" id="KW-0406">Ion transport</keyword>
<keyword evidence="3" id="KW-0813">Transport</keyword>
<dbReference type="InterPro" id="IPR027470">
    <property type="entry name" value="Cation_efflux_CTD"/>
</dbReference>
<feature type="transmembrane region" description="Helical" evidence="8">
    <location>
        <begin position="44"/>
        <end position="63"/>
    </location>
</feature>
<feature type="domain" description="Cation efflux protein cytoplasmic" evidence="10">
    <location>
        <begin position="207"/>
        <end position="284"/>
    </location>
</feature>
<dbReference type="InterPro" id="IPR036837">
    <property type="entry name" value="Cation_efflux_CTD_sf"/>
</dbReference>
<protein>
    <submittedName>
        <fullName evidence="11">Cation diffusion facilitator family transporter</fullName>
    </submittedName>
</protein>
<dbReference type="EMBL" id="CP003639">
    <property type="protein sequence ID" value="AFM40392.1"/>
    <property type="molecule type" value="Genomic_DNA"/>
</dbReference>